<evidence type="ECO:0008006" key="3">
    <source>
        <dbReference type="Google" id="ProtNLM"/>
    </source>
</evidence>
<proteinExistence type="predicted"/>
<dbReference type="PATRIC" id="fig|1392.242.peg.1821"/>
<protein>
    <recommendedName>
        <fullName evidence="3">Tetratricopeptide repeat protein</fullName>
    </recommendedName>
</protein>
<accession>A0A0J1HRX3</accession>
<comment type="caution">
    <text evidence="1">The sequence shown here is derived from an EMBL/GenBank/DDBJ whole genome shotgun (WGS) entry which is preliminary data.</text>
</comment>
<dbReference type="EMBL" id="LDPG01000016">
    <property type="protein sequence ID" value="KLV16434.1"/>
    <property type="molecule type" value="Genomic_DNA"/>
</dbReference>
<dbReference type="Gene3D" id="1.25.40.10">
    <property type="entry name" value="Tetratricopeptide repeat domain"/>
    <property type="match status" value="1"/>
</dbReference>
<organism evidence="1 2">
    <name type="scientific">Bacillus anthracis</name>
    <name type="common">anthrax bacterium</name>
    <dbReference type="NCBI Taxonomy" id="1392"/>
    <lineage>
        <taxon>Bacteria</taxon>
        <taxon>Bacillati</taxon>
        <taxon>Bacillota</taxon>
        <taxon>Bacilli</taxon>
        <taxon>Bacillales</taxon>
        <taxon>Bacillaceae</taxon>
        <taxon>Bacillus</taxon>
        <taxon>Bacillus cereus group</taxon>
    </lineage>
</organism>
<dbReference type="SUPFAM" id="SSF48452">
    <property type="entry name" value="TPR-like"/>
    <property type="match status" value="1"/>
</dbReference>
<dbReference type="RefSeq" id="WP_047956996.1">
    <property type="nucleotide sequence ID" value="NZ_LDPG01000016.1"/>
</dbReference>
<dbReference type="AlphaFoldDB" id="A0A0J1HRX3"/>
<dbReference type="Proteomes" id="UP000035904">
    <property type="component" value="Unassembled WGS sequence"/>
</dbReference>
<gene>
    <name evidence="1" type="ORF">ABW01_19630</name>
</gene>
<sequence>MNIPFEMGYTFDENLREKPLSLVEMKQGIVLLKEHLHEGPLYGKNCGLIGVYERITSNLSDSKYYLQKAIEYYTQTDNIQGLFINKLRLAHTYHWERNFSAANTIFIELLQTLPDLPAYEDFFYQHYGKSKLDEGDFHTALTCFQKALQIRLQKGDEELIHSTTLCIEHCMSRQLNMDV</sequence>
<evidence type="ECO:0000313" key="2">
    <source>
        <dbReference type="Proteomes" id="UP000035904"/>
    </source>
</evidence>
<evidence type="ECO:0000313" key="1">
    <source>
        <dbReference type="EMBL" id="KLV16434.1"/>
    </source>
</evidence>
<dbReference type="InterPro" id="IPR011990">
    <property type="entry name" value="TPR-like_helical_dom_sf"/>
</dbReference>
<reference evidence="1 2" key="1">
    <citation type="submission" date="2015-05" db="EMBL/GenBank/DDBJ databases">
        <title>Whole genome sequence and identification of bacterial endophytes from Costus igneus.</title>
        <authorList>
            <person name="Lee Y.P."/>
            <person name="Gan H.M."/>
            <person name="Eng W."/>
            <person name="Wheatley M.S."/>
            <person name="Caraballo A."/>
            <person name="Polter S."/>
            <person name="Savka M.A."/>
            <person name="Hudson A.O."/>
        </authorList>
    </citation>
    <scope>NUCLEOTIDE SEQUENCE [LARGE SCALE GENOMIC DNA]</scope>
    <source>
        <strain evidence="1 2">RIT375</strain>
    </source>
</reference>
<name>A0A0J1HRX3_BACAN</name>